<dbReference type="EMBL" id="JAAZHI010000200">
    <property type="protein sequence ID" value="NLA56670.1"/>
    <property type="molecule type" value="Genomic_DNA"/>
</dbReference>
<sequence>MFHVKQNIHVRIDMSIPGAGSVIHVAELLPRDAQTCTMIRIIELDPSETIRGGATQDTSAGLAQAPNPVVPHPDTYADFPDIEHRLLTPEEFEGLWAEAVAAFPELG</sequence>
<name>A0A7X6PPH1_9CORY</name>
<evidence type="ECO:0000313" key="2">
    <source>
        <dbReference type="EMBL" id="NLA56670.1"/>
    </source>
</evidence>
<feature type="region of interest" description="Disordered" evidence="1">
    <location>
        <begin position="50"/>
        <end position="69"/>
    </location>
</feature>
<evidence type="ECO:0000313" key="3">
    <source>
        <dbReference type="Proteomes" id="UP000557899"/>
    </source>
</evidence>
<accession>A0A7X6PPH1</accession>
<dbReference type="AlphaFoldDB" id="A0A7X6PPH1"/>
<proteinExistence type="predicted"/>
<evidence type="ECO:0000256" key="1">
    <source>
        <dbReference type="SAM" id="MobiDB-lite"/>
    </source>
</evidence>
<protein>
    <submittedName>
        <fullName evidence="2">Uncharacterized protein</fullName>
    </submittedName>
</protein>
<reference evidence="2 3" key="1">
    <citation type="journal article" date="2020" name="Biotechnol. Biofuels">
        <title>New insights from the biogas microbiome by comprehensive genome-resolved metagenomics of nearly 1600 species originating from multiple anaerobic digesters.</title>
        <authorList>
            <person name="Campanaro S."/>
            <person name="Treu L."/>
            <person name="Rodriguez-R L.M."/>
            <person name="Kovalovszki A."/>
            <person name="Ziels R.M."/>
            <person name="Maus I."/>
            <person name="Zhu X."/>
            <person name="Kougias P.G."/>
            <person name="Basile A."/>
            <person name="Luo G."/>
            <person name="Schluter A."/>
            <person name="Konstantinidis K.T."/>
            <person name="Angelidaki I."/>
        </authorList>
    </citation>
    <scope>NUCLEOTIDE SEQUENCE [LARGE SCALE GENOMIC DNA]</scope>
    <source>
        <strain evidence="2">AS15tlH2ME_198</strain>
    </source>
</reference>
<comment type="caution">
    <text evidence="2">The sequence shown here is derived from an EMBL/GenBank/DDBJ whole genome shotgun (WGS) entry which is preliminary data.</text>
</comment>
<organism evidence="2 3">
    <name type="scientific">Corynebacterium humireducens</name>
    <dbReference type="NCBI Taxonomy" id="1223514"/>
    <lineage>
        <taxon>Bacteria</taxon>
        <taxon>Bacillati</taxon>
        <taxon>Actinomycetota</taxon>
        <taxon>Actinomycetes</taxon>
        <taxon>Mycobacteriales</taxon>
        <taxon>Corynebacteriaceae</taxon>
        <taxon>Corynebacterium</taxon>
    </lineage>
</organism>
<dbReference type="Proteomes" id="UP000557899">
    <property type="component" value="Unassembled WGS sequence"/>
</dbReference>
<gene>
    <name evidence="2" type="ORF">GX859_10360</name>
</gene>